<dbReference type="RefSeq" id="WP_331208863.1">
    <property type="nucleotide sequence ID" value="NZ_JAZGQL010000012.1"/>
</dbReference>
<keyword evidence="6" id="KW-0631">Potassium channel</keyword>
<dbReference type="PANTHER" id="PTHR31462:SF5">
    <property type="entry name" value="ENDOSOMAL_LYSOSOMAL PROTON CHANNEL TMEM175"/>
    <property type="match status" value="1"/>
</dbReference>
<dbReference type="InterPro" id="IPR010617">
    <property type="entry name" value="TMEM175-like"/>
</dbReference>
<evidence type="ECO:0000256" key="12">
    <source>
        <dbReference type="ARBA" id="ARBA00034430"/>
    </source>
</evidence>
<evidence type="ECO:0000256" key="13">
    <source>
        <dbReference type="SAM" id="Phobius"/>
    </source>
</evidence>
<reference evidence="14 15" key="1">
    <citation type="submission" date="2024-01" db="EMBL/GenBank/DDBJ databases">
        <title>Genome insights into Plantactinospora veratri sp. nov.</title>
        <authorList>
            <person name="Wang L."/>
        </authorList>
    </citation>
    <scope>NUCLEOTIDE SEQUENCE [LARGE SCALE GENOMIC DNA]</scope>
    <source>
        <strain evidence="14 15">NEAU-FHS4</strain>
    </source>
</reference>
<keyword evidence="15" id="KW-1185">Reference proteome</keyword>
<protein>
    <submittedName>
        <fullName evidence="14">TMEM175 family protein</fullName>
    </submittedName>
</protein>
<dbReference type="Pfam" id="PF06736">
    <property type="entry name" value="TMEM175"/>
    <property type="match status" value="1"/>
</dbReference>
<evidence type="ECO:0000256" key="5">
    <source>
        <dbReference type="ARBA" id="ARBA00022692"/>
    </source>
</evidence>
<evidence type="ECO:0000256" key="4">
    <source>
        <dbReference type="ARBA" id="ARBA00022538"/>
    </source>
</evidence>
<evidence type="ECO:0000256" key="8">
    <source>
        <dbReference type="ARBA" id="ARBA00022989"/>
    </source>
</evidence>
<evidence type="ECO:0000256" key="1">
    <source>
        <dbReference type="ARBA" id="ARBA00004141"/>
    </source>
</evidence>
<dbReference type="Proteomes" id="UP001339911">
    <property type="component" value="Unassembled WGS sequence"/>
</dbReference>
<keyword evidence="9" id="KW-0406">Ion transport</keyword>
<comment type="catalytic activity">
    <reaction evidence="12">
        <text>K(+)(in) = K(+)(out)</text>
        <dbReference type="Rhea" id="RHEA:29463"/>
        <dbReference type="ChEBI" id="CHEBI:29103"/>
    </reaction>
</comment>
<feature type="transmembrane region" description="Helical" evidence="13">
    <location>
        <begin position="57"/>
        <end position="76"/>
    </location>
</feature>
<evidence type="ECO:0000256" key="7">
    <source>
        <dbReference type="ARBA" id="ARBA00022958"/>
    </source>
</evidence>
<organism evidence="14 15">
    <name type="scientific">Plantactinospora veratri</name>
    <dbReference type="NCBI Taxonomy" id="1436122"/>
    <lineage>
        <taxon>Bacteria</taxon>
        <taxon>Bacillati</taxon>
        <taxon>Actinomycetota</taxon>
        <taxon>Actinomycetes</taxon>
        <taxon>Micromonosporales</taxon>
        <taxon>Micromonosporaceae</taxon>
        <taxon>Plantactinospora</taxon>
    </lineage>
</organism>
<evidence type="ECO:0000256" key="9">
    <source>
        <dbReference type="ARBA" id="ARBA00023065"/>
    </source>
</evidence>
<evidence type="ECO:0000256" key="11">
    <source>
        <dbReference type="ARBA" id="ARBA00023303"/>
    </source>
</evidence>
<gene>
    <name evidence="14" type="ORF">V1634_17300</name>
</gene>
<evidence type="ECO:0000313" key="15">
    <source>
        <dbReference type="Proteomes" id="UP001339911"/>
    </source>
</evidence>
<keyword evidence="11" id="KW-0407">Ion channel</keyword>
<keyword evidence="4" id="KW-0633">Potassium transport</keyword>
<comment type="caution">
    <text evidence="14">The sequence shown here is derived from an EMBL/GenBank/DDBJ whole genome shotgun (WGS) entry which is preliminary data.</text>
</comment>
<name>A0ABU7SF55_9ACTN</name>
<dbReference type="EMBL" id="JAZGQL010000012">
    <property type="protein sequence ID" value="MEE6308587.1"/>
    <property type="molecule type" value="Genomic_DNA"/>
</dbReference>
<dbReference type="PANTHER" id="PTHR31462">
    <property type="entry name" value="ENDOSOMAL/LYSOSOMAL POTASSIUM CHANNEL TMEM175"/>
    <property type="match status" value="1"/>
</dbReference>
<keyword evidence="8 13" id="KW-1133">Transmembrane helix</keyword>
<feature type="transmembrane region" description="Helical" evidence="13">
    <location>
        <begin position="192"/>
        <end position="212"/>
    </location>
</feature>
<evidence type="ECO:0000313" key="14">
    <source>
        <dbReference type="EMBL" id="MEE6308587.1"/>
    </source>
</evidence>
<evidence type="ECO:0000256" key="10">
    <source>
        <dbReference type="ARBA" id="ARBA00023136"/>
    </source>
</evidence>
<proteinExistence type="inferred from homology"/>
<accession>A0ABU7SF55</accession>
<keyword evidence="7" id="KW-0630">Potassium</keyword>
<evidence type="ECO:0000256" key="6">
    <source>
        <dbReference type="ARBA" id="ARBA00022826"/>
    </source>
</evidence>
<comment type="subcellular location">
    <subcellularLocation>
        <location evidence="1">Membrane</location>
        <topology evidence="1">Multi-pass membrane protein</topology>
    </subcellularLocation>
</comment>
<sequence>MGGPTGDIGAETDTGRAEGFSDGVLAIVITLLVLDLRMPEVEPGRLLAELLEQWPSYAAYVASYLYIAVVWLNHKATFGRVRRADRGLYWMNLLVLFSTALLPFPTSVLSRALQEHDLADQRVAAALYALVGALLSASWLAFYHYLATHRDLLVDGVDERFFPSERFRAVIGLVLYTVAGLLGALVTPLASLVIFILLPAFYGFTSGGLYSAPIVSRGRTRGGAGN</sequence>
<feature type="transmembrane region" description="Helical" evidence="13">
    <location>
        <begin position="125"/>
        <end position="146"/>
    </location>
</feature>
<evidence type="ECO:0000256" key="2">
    <source>
        <dbReference type="ARBA" id="ARBA00006920"/>
    </source>
</evidence>
<feature type="transmembrane region" description="Helical" evidence="13">
    <location>
        <begin position="88"/>
        <end position="105"/>
    </location>
</feature>
<keyword evidence="10 13" id="KW-0472">Membrane</keyword>
<evidence type="ECO:0000256" key="3">
    <source>
        <dbReference type="ARBA" id="ARBA00022448"/>
    </source>
</evidence>
<comment type="similarity">
    <text evidence="2">Belongs to the TMEM175 family.</text>
</comment>
<feature type="transmembrane region" description="Helical" evidence="13">
    <location>
        <begin position="167"/>
        <end position="186"/>
    </location>
</feature>
<keyword evidence="3" id="KW-0813">Transport</keyword>
<keyword evidence="5 13" id="KW-0812">Transmembrane</keyword>